<evidence type="ECO:0000313" key="4">
    <source>
        <dbReference type="Proteomes" id="UP000033815"/>
    </source>
</evidence>
<keyword evidence="2 3" id="KW-0808">Transferase</keyword>
<comment type="caution">
    <text evidence="3">The sequence shown here is derived from an EMBL/GenBank/DDBJ whole genome shotgun (WGS) entry which is preliminary data.</text>
</comment>
<evidence type="ECO:0000313" key="3">
    <source>
        <dbReference type="EMBL" id="KKT37082.1"/>
    </source>
</evidence>
<dbReference type="Gene3D" id="3.40.50.11350">
    <property type="match status" value="1"/>
</dbReference>
<reference evidence="3 4" key="1">
    <citation type="journal article" date="2015" name="Nature">
        <title>rRNA introns, odd ribosomes, and small enigmatic genomes across a large radiation of phyla.</title>
        <authorList>
            <person name="Brown C.T."/>
            <person name="Hug L.A."/>
            <person name="Thomas B.C."/>
            <person name="Sharon I."/>
            <person name="Castelle C.J."/>
            <person name="Singh A."/>
            <person name="Wilkins M.J."/>
            <person name="Williams K.H."/>
            <person name="Banfield J.F."/>
        </authorList>
    </citation>
    <scope>NUCLEOTIDE SEQUENCE [LARGE SCALE GENOMIC DNA]</scope>
</reference>
<gene>
    <name evidence="3" type="ORF">UW25_C0002G0028</name>
</gene>
<dbReference type="AlphaFoldDB" id="A0A837IIQ7"/>
<organism evidence="3 4">
    <name type="scientific">Candidatus Nomurabacteria bacterium GW2011_GWB1_44_12</name>
    <dbReference type="NCBI Taxonomy" id="1618748"/>
    <lineage>
        <taxon>Bacteria</taxon>
        <taxon>Candidatus Nomuraibacteriota</taxon>
    </lineage>
</organism>
<dbReference type="PANTHER" id="PTHR11927:SF9">
    <property type="entry name" value="L-FUCOSYLTRANSFERASE"/>
    <property type="match status" value="1"/>
</dbReference>
<dbReference type="EMBL" id="LCHP01000002">
    <property type="protein sequence ID" value="KKT37082.1"/>
    <property type="molecule type" value="Genomic_DNA"/>
</dbReference>
<evidence type="ECO:0000256" key="2">
    <source>
        <dbReference type="ARBA" id="ARBA00022679"/>
    </source>
</evidence>
<accession>A0A837IIQ7</accession>
<dbReference type="CDD" id="cd11301">
    <property type="entry name" value="Fut1_Fut2_like"/>
    <property type="match status" value="1"/>
</dbReference>
<dbReference type="Pfam" id="PF01531">
    <property type="entry name" value="Glyco_transf_11"/>
    <property type="match status" value="1"/>
</dbReference>
<protein>
    <submittedName>
        <fullName evidence="3">Alpha-1,2-fucosyltransferase</fullName>
    </submittedName>
</protein>
<name>A0A837IIQ7_9BACT</name>
<dbReference type="InterPro" id="IPR002516">
    <property type="entry name" value="Glyco_trans_11"/>
</dbReference>
<dbReference type="GO" id="GO:0016020">
    <property type="term" value="C:membrane"/>
    <property type="evidence" value="ECO:0007669"/>
    <property type="project" value="InterPro"/>
</dbReference>
<evidence type="ECO:0000256" key="1">
    <source>
        <dbReference type="ARBA" id="ARBA00022676"/>
    </source>
</evidence>
<proteinExistence type="predicted"/>
<keyword evidence="1 3" id="KW-0328">Glycosyltransferase</keyword>
<dbReference type="PANTHER" id="PTHR11927">
    <property type="entry name" value="GALACTOSIDE 2-L-FUCOSYLTRANSFERASE"/>
    <property type="match status" value="1"/>
</dbReference>
<dbReference type="Proteomes" id="UP000033815">
    <property type="component" value="Unassembled WGS sequence"/>
</dbReference>
<sequence>MIKVQITGGLGNQMFQYAVARKLALKNKTKVVVDTISLQHDIKLSKKYSFRDYKLDVFNIKAPKSYLSNYLNIIYIRNIVYFFQTILNKIGVYLLDNHFIKEKGPFTFDPTILEKNGSLYLIGYFQTEKYFKDIRNIILDDFSLINPLSPKAKEWEKKIKNSSISVSLHIRRGDYVDSDYHALQNLNYYDNAIEIINKQTGKGVFLFIFSDDIAWAKQNIKTNDTKFFVSSPQIKDFEEMYLMSICKHNIIANSSFSWWGAWLNKNSNKVIVAPKKWVIDPSVGTKDICPSNWVRI</sequence>
<dbReference type="GO" id="GO:0005975">
    <property type="term" value="P:carbohydrate metabolic process"/>
    <property type="evidence" value="ECO:0007669"/>
    <property type="project" value="InterPro"/>
</dbReference>
<dbReference type="GO" id="GO:0008107">
    <property type="term" value="F:galactoside 2-alpha-L-fucosyltransferase activity"/>
    <property type="evidence" value="ECO:0007669"/>
    <property type="project" value="InterPro"/>
</dbReference>